<feature type="domain" description="N-acetyltransferase" evidence="3">
    <location>
        <begin position="163"/>
        <end position="307"/>
    </location>
</feature>
<dbReference type="PROSITE" id="PS51186">
    <property type="entry name" value="GNAT"/>
    <property type="match status" value="2"/>
</dbReference>
<dbReference type="PANTHER" id="PTHR43877:SF2">
    <property type="entry name" value="AMINOALKYLPHOSPHONATE N-ACETYLTRANSFERASE-RELATED"/>
    <property type="match status" value="1"/>
</dbReference>
<dbReference type="Pfam" id="PF00583">
    <property type="entry name" value="Acetyltransf_1"/>
    <property type="match status" value="2"/>
</dbReference>
<evidence type="ECO:0000259" key="3">
    <source>
        <dbReference type="PROSITE" id="PS51186"/>
    </source>
</evidence>
<keyword evidence="2" id="KW-0012">Acyltransferase</keyword>
<organism evidence="4 5">
    <name type="scientific">Eiseniibacteriota bacterium</name>
    <dbReference type="NCBI Taxonomy" id="2212470"/>
    <lineage>
        <taxon>Bacteria</taxon>
        <taxon>Candidatus Eiseniibacteriota</taxon>
    </lineage>
</organism>
<dbReference type="GO" id="GO:0016747">
    <property type="term" value="F:acyltransferase activity, transferring groups other than amino-acyl groups"/>
    <property type="evidence" value="ECO:0007669"/>
    <property type="project" value="InterPro"/>
</dbReference>
<dbReference type="AlphaFoldDB" id="A0A849SQE1"/>
<dbReference type="Proteomes" id="UP000580839">
    <property type="component" value="Unassembled WGS sequence"/>
</dbReference>
<reference evidence="4 5" key="1">
    <citation type="submission" date="2020-04" db="EMBL/GenBank/DDBJ databases">
        <title>Metagenomic profiling of ammonia- and methane-oxidizing microorganisms in a Dutch drinking water treatment plant.</title>
        <authorList>
            <person name="Poghosyan L."/>
            <person name="Leucker S."/>
        </authorList>
    </citation>
    <scope>NUCLEOTIDE SEQUENCE [LARGE SCALE GENOMIC DNA]</scope>
    <source>
        <strain evidence="4">S-RSF-IL-03</strain>
    </source>
</reference>
<evidence type="ECO:0000313" key="4">
    <source>
        <dbReference type="EMBL" id="NOT34175.1"/>
    </source>
</evidence>
<sequence length="307" mass="33804">MAVTIRPYLATDLETLRALIAAPEIVEQFDAFAAPGALEQKFADPHLAASCVRLAFEDERPIGFALAWLLPQAPIGWAMVRGGVLEFARRRGIATRLVEAVFAAIEAHPGAARIRDVTGAAWLPAPAAEALAKRLGARFDRAFWMMERPLEAPAPIVEWPSGIATRSFDGTMPMAKDWNDVYLESFAQHWRFVPSSLDETLELTRGPRFDPADLRLAYRGAACVGFCRLERHANRGEIAVLGTAPAARGIGLGRALLRWGVARLQAGSTQPITLIVDGANENALRLYRSEGFSVMRTRHVWVRPPRF</sequence>
<proteinExistence type="predicted"/>
<dbReference type="Gene3D" id="3.40.630.30">
    <property type="match status" value="1"/>
</dbReference>
<accession>A0A849SQE1</accession>
<name>A0A849SQE1_UNCEI</name>
<keyword evidence="1 4" id="KW-0808">Transferase</keyword>
<dbReference type="PANTHER" id="PTHR43877">
    <property type="entry name" value="AMINOALKYLPHOSPHONATE N-ACETYLTRANSFERASE-RELATED-RELATED"/>
    <property type="match status" value="1"/>
</dbReference>
<evidence type="ECO:0000313" key="5">
    <source>
        <dbReference type="Proteomes" id="UP000580839"/>
    </source>
</evidence>
<evidence type="ECO:0000256" key="1">
    <source>
        <dbReference type="ARBA" id="ARBA00022679"/>
    </source>
</evidence>
<dbReference type="EMBL" id="JABFRW010000097">
    <property type="protein sequence ID" value="NOT34175.1"/>
    <property type="molecule type" value="Genomic_DNA"/>
</dbReference>
<dbReference type="InterPro" id="IPR000182">
    <property type="entry name" value="GNAT_dom"/>
</dbReference>
<protein>
    <submittedName>
        <fullName evidence="4">GNAT family N-acetyltransferase</fullName>
    </submittedName>
</protein>
<gene>
    <name evidence="4" type="ORF">HOP12_08415</name>
</gene>
<dbReference type="CDD" id="cd04301">
    <property type="entry name" value="NAT_SF"/>
    <property type="match status" value="2"/>
</dbReference>
<dbReference type="InterPro" id="IPR016181">
    <property type="entry name" value="Acyl_CoA_acyltransferase"/>
</dbReference>
<feature type="domain" description="N-acetyltransferase" evidence="3">
    <location>
        <begin position="3"/>
        <end position="151"/>
    </location>
</feature>
<dbReference type="InterPro" id="IPR050832">
    <property type="entry name" value="Bact_Acetyltransf"/>
</dbReference>
<evidence type="ECO:0000256" key="2">
    <source>
        <dbReference type="ARBA" id="ARBA00023315"/>
    </source>
</evidence>
<comment type="caution">
    <text evidence="4">The sequence shown here is derived from an EMBL/GenBank/DDBJ whole genome shotgun (WGS) entry which is preliminary data.</text>
</comment>
<dbReference type="SUPFAM" id="SSF55729">
    <property type="entry name" value="Acyl-CoA N-acyltransferases (Nat)"/>
    <property type="match status" value="2"/>
</dbReference>